<dbReference type="CDD" id="cd00167">
    <property type="entry name" value="SANT"/>
    <property type="match status" value="2"/>
</dbReference>
<dbReference type="Proteomes" id="UP000822688">
    <property type="component" value="Chromosome 9"/>
</dbReference>
<dbReference type="Gene3D" id="1.10.10.60">
    <property type="entry name" value="Homeodomain-like"/>
    <property type="match status" value="2"/>
</dbReference>
<accession>A0A8T0GVY7</accession>
<keyword evidence="4" id="KW-0238">DNA-binding</keyword>
<dbReference type="GO" id="GO:0005634">
    <property type="term" value="C:nucleus"/>
    <property type="evidence" value="ECO:0007669"/>
    <property type="project" value="UniProtKB-SubCell"/>
</dbReference>
<evidence type="ECO:0000256" key="2">
    <source>
        <dbReference type="ARBA" id="ARBA00022737"/>
    </source>
</evidence>
<feature type="domain" description="Myb-like" evidence="7">
    <location>
        <begin position="65"/>
        <end position="115"/>
    </location>
</feature>
<evidence type="ECO:0000313" key="9">
    <source>
        <dbReference type="EMBL" id="KAG0562304.1"/>
    </source>
</evidence>
<evidence type="ECO:0000256" key="3">
    <source>
        <dbReference type="ARBA" id="ARBA00023015"/>
    </source>
</evidence>
<dbReference type="InterPro" id="IPR009057">
    <property type="entry name" value="Homeodomain-like_sf"/>
</dbReference>
<dbReference type="InterPro" id="IPR017930">
    <property type="entry name" value="Myb_dom"/>
</dbReference>
<dbReference type="PROSITE" id="PS50090">
    <property type="entry name" value="MYB_LIKE"/>
    <property type="match status" value="2"/>
</dbReference>
<protein>
    <submittedName>
        <fullName evidence="9">Uncharacterized protein</fullName>
    </submittedName>
</protein>
<keyword evidence="2" id="KW-0677">Repeat</keyword>
<sequence length="453" mass="49912">MTRAPCGVEEKEVGLKKGPWTPDEDQKLVAYIQKHGHGSWRSLPVNAGLQRCGKSCRLRWTNYLRPDIKRGRFSQEEDQMIVHLHAILGNRWSAIASHLPRRTDNEIKNYWNTHLKKRLLQMGIDPVTHKSTASEELVLDSIIPGLRPVVSSNLTHMSQWDCARAEAEARLSLSRQSSLSSASSEFHGSSPMTANHFVKTPTQGASTNFMSTWKAQVAETLRPSFGVVELDKTPTNPVNLQTFLQDWETSLQGPQGSNMKQFPTYDSPIDVPDLSSGTTSEAVSPQISHLAGPSGTTILPTSSQITERLLASRCEFFPPPRNSSTNPLFSLSRIDSDSQGSSFNFSGMCNDGKSIHRSFSPTSTLHAPDYDSSYTNSPCVSSNNIGTESSTFDLLTAQSSVPLMFPGQEPAASFWCRQQVAMVDALQGEQPYYNVGSVAVPNNIPIPQFDSFC</sequence>
<evidence type="ECO:0000256" key="6">
    <source>
        <dbReference type="ARBA" id="ARBA00023242"/>
    </source>
</evidence>
<evidence type="ECO:0000256" key="5">
    <source>
        <dbReference type="ARBA" id="ARBA00023163"/>
    </source>
</evidence>
<dbReference type="PANTHER" id="PTHR10641:SF1387">
    <property type="entry name" value="OS08G0486300 PROTEIN"/>
    <property type="match status" value="1"/>
</dbReference>
<reference evidence="9" key="1">
    <citation type="submission" date="2020-06" db="EMBL/GenBank/DDBJ databases">
        <title>WGS assembly of Ceratodon purpureus strain R40.</title>
        <authorList>
            <person name="Carey S.B."/>
            <person name="Jenkins J."/>
            <person name="Shu S."/>
            <person name="Lovell J.T."/>
            <person name="Sreedasyam A."/>
            <person name="Maumus F."/>
            <person name="Tiley G.P."/>
            <person name="Fernandez-Pozo N."/>
            <person name="Barry K."/>
            <person name="Chen C."/>
            <person name="Wang M."/>
            <person name="Lipzen A."/>
            <person name="Daum C."/>
            <person name="Saski C.A."/>
            <person name="Payton A.C."/>
            <person name="Mcbreen J.C."/>
            <person name="Conrad R.E."/>
            <person name="Kollar L.M."/>
            <person name="Olsson S."/>
            <person name="Huttunen S."/>
            <person name="Landis J.B."/>
            <person name="Wickett N.J."/>
            <person name="Johnson M.G."/>
            <person name="Rensing S.A."/>
            <person name="Grimwood J."/>
            <person name="Schmutz J."/>
            <person name="Mcdaniel S.F."/>
        </authorList>
    </citation>
    <scope>NUCLEOTIDE SEQUENCE</scope>
    <source>
        <strain evidence="9">R40</strain>
    </source>
</reference>
<evidence type="ECO:0000256" key="4">
    <source>
        <dbReference type="ARBA" id="ARBA00023125"/>
    </source>
</evidence>
<dbReference type="GO" id="GO:0000976">
    <property type="term" value="F:transcription cis-regulatory region binding"/>
    <property type="evidence" value="ECO:0007669"/>
    <property type="project" value="UniProtKB-ARBA"/>
</dbReference>
<organism evidence="9 10">
    <name type="scientific">Ceratodon purpureus</name>
    <name type="common">Fire moss</name>
    <name type="synonym">Dicranum purpureum</name>
    <dbReference type="NCBI Taxonomy" id="3225"/>
    <lineage>
        <taxon>Eukaryota</taxon>
        <taxon>Viridiplantae</taxon>
        <taxon>Streptophyta</taxon>
        <taxon>Embryophyta</taxon>
        <taxon>Bryophyta</taxon>
        <taxon>Bryophytina</taxon>
        <taxon>Bryopsida</taxon>
        <taxon>Dicranidae</taxon>
        <taxon>Pseudoditrichales</taxon>
        <taxon>Ditrichaceae</taxon>
        <taxon>Ceratodon</taxon>
    </lineage>
</organism>
<dbReference type="SUPFAM" id="SSF46689">
    <property type="entry name" value="Homeodomain-like"/>
    <property type="match status" value="1"/>
</dbReference>
<gene>
    <name evidence="9" type="ORF">KC19_9G135500</name>
</gene>
<feature type="domain" description="HTH myb-type" evidence="8">
    <location>
        <begin position="65"/>
        <end position="119"/>
    </location>
</feature>
<dbReference type="InterPro" id="IPR001005">
    <property type="entry name" value="SANT/Myb"/>
</dbReference>
<dbReference type="GO" id="GO:0051707">
    <property type="term" value="P:response to other organism"/>
    <property type="evidence" value="ECO:0007669"/>
    <property type="project" value="UniProtKB-ARBA"/>
</dbReference>
<feature type="domain" description="Myb-like" evidence="7">
    <location>
        <begin position="12"/>
        <end position="64"/>
    </location>
</feature>
<keyword evidence="6" id="KW-0539">Nucleus</keyword>
<dbReference type="PANTHER" id="PTHR10641">
    <property type="entry name" value="MYB FAMILY TRANSCRIPTION FACTOR"/>
    <property type="match status" value="1"/>
</dbReference>
<name>A0A8T0GVY7_CERPU</name>
<dbReference type="EMBL" id="CM026430">
    <property type="protein sequence ID" value="KAG0562304.1"/>
    <property type="molecule type" value="Genomic_DNA"/>
</dbReference>
<dbReference type="InterPro" id="IPR015495">
    <property type="entry name" value="Myb_TF_plants"/>
</dbReference>
<keyword evidence="3" id="KW-0805">Transcription regulation</keyword>
<dbReference type="AlphaFoldDB" id="A0A8T0GVY7"/>
<dbReference type="FunFam" id="1.10.10.60:FF:000394">
    <property type="entry name" value="MYB transcription factor"/>
    <property type="match status" value="1"/>
</dbReference>
<evidence type="ECO:0000256" key="1">
    <source>
        <dbReference type="ARBA" id="ARBA00004123"/>
    </source>
</evidence>
<comment type="subcellular location">
    <subcellularLocation>
        <location evidence="1">Nucleus</location>
    </subcellularLocation>
</comment>
<evidence type="ECO:0000259" key="7">
    <source>
        <dbReference type="PROSITE" id="PS50090"/>
    </source>
</evidence>
<evidence type="ECO:0000259" key="8">
    <source>
        <dbReference type="PROSITE" id="PS51294"/>
    </source>
</evidence>
<feature type="domain" description="HTH myb-type" evidence="8">
    <location>
        <begin position="12"/>
        <end position="64"/>
    </location>
</feature>
<dbReference type="SMART" id="SM00717">
    <property type="entry name" value="SANT"/>
    <property type="match status" value="2"/>
</dbReference>
<dbReference type="PROSITE" id="PS51294">
    <property type="entry name" value="HTH_MYB"/>
    <property type="match status" value="2"/>
</dbReference>
<keyword evidence="5" id="KW-0804">Transcription</keyword>
<keyword evidence="10" id="KW-1185">Reference proteome</keyword>
<dbReference type="FunFam" id="1.10.10.60:FF:000001">
    <property type="entry name" value="MYB-related transcription factor"/>
    <property type="match status" value="1"/>
</dbReference>
<dbReference type="Pfam" id="PF00249">
    <property type="entry name" value="Myb_DNA-binding"/>
    <property type="match status" value="2"/>
</dbReference>
<proteinExistence type="predicted"/>
<evidence type="ECO:0000313" key="10">
    <source>
        <dbReference type="Proteomes" id="UP000822688"/>
    </source>
</evidence>
<comment type="caution">
    <text evidence="9">The sequence shown here is derived from an EMBL/GenBank/DDBJ whole genome shotgun (WGS) entry which is preliminary data.</text>
</comment>